<protein>
    <recommendedName>
        <fullName evidence="3">WSC domain-containing protein</fullName>
    </recommendedName>
</protein>
<feature type="chain" id="PRO_5021438721" description="WSC domain-containing protein" evidence="2">
    <location>
        <begin position="22"/>
        <end position="330"/>
    </location>
</feature>
<evidence type="ECO:0000259" key="3">
    <source>
        <dbReference type="PROSITE" id="PS51212"/>
    </source>
</evidence>
<dbReference type="InterPro" id="IPR002889">
    <property type="entry name" value="WSC_carb-bd"/>
</dbReference>
<keyword evidence="5" id="KW-1185">Reference proteome</keyword>
<dbReference type="InParanoid" id="A0A507BMF7"/>
<dbReference type="AlphaFoldDB" id="A0A507BMF7"/>
<dbReference type="RefSeq" id="XP_030999621.1">
    <property type="nucleotide sequence ID" value="XM_031137265.1"/>
</dbReference>
<proteinExistence type="predicted"/>
<feature type="domain" description="WSC" evidence="3">
    <location>
        <begin position="233"/>
        <end position="326"/>
    </location>
</feature>
<feature type="domain" description="WSC" evidence="3">
    <location>
        <begin position="125"/>
        <end position="216"/>
    </location>
</feature>
<dbReference type="PROSITE" id="PS51212">
    <property type="entry name" value="WSC"/>
    <property type="match status" value="2"/>
</dbReference>
<evidence type="ECO:0000313" key="5">
    <source>
        <dbReference type="Proteomes" id="UP000319257"/>
    </source>
</evidence>
<dbReference type="Proteomes" id="UP000319257">
    <property type="component" value="Unassembled WGS sequence"/>
</dbReference>
<dbReference type="PANTHER" id="PTHR45964:SF5">
    <property type="entry name" value="WSCD FAMILY MEMBER CG9164"/>
    <property type="match status" value="1"/>
</dbReference>
<comment type="caution">
    <text evidence="4">The sequence shown here is derived from an EMBL/GenBank/DDBJ whole genome shotgun (WGS) entry which is preliminary data.</text>
</comment>
<keyword evidence="2" id="KW-0732">Signal</keyword>
<evidence type="ECO:0000313" key="4">
    <source>
        <dbReference type="EMBL" id="TPX17910.1"/>
    </source>
</evidence>
<name>A0A507BMF7_9PEZI</name>
<reference evidence="4 5" key="1">
    <citation type="submission" date="2019-06" db="EMBL/GenBank/DDBJ databases">
        <title>Draft genome sequence of the filamentous fungus Phialemoniopsis curvata isolated from diesel fuel.</title>
        <authorList>
            <person name="Varaljay V.A."/>
            <person name="Lyon W.J."/>
            <person name="Crouch A.L."/>
            <person name="Drake C.E."/>
            <person name="Hollomon J.M."/>
            <person name="Nadeau L.J."/>
            <person name="Nunn H.S."/>
            <person name="Stevenson B.S."/>
            <person name="Bojanowski C.L."/>
            <person name="Crookes-Goodson W.J."/>
        </authorList>
    </citation>
    <scope>NUCLEOTIDE SEQUENCE [LARGE SCALE GENOMIC DNA]</scope>
    <source>
        <strain evidence="4 5">D216</strain>
    </source>
</reference>
<evidence type="ECO:0000256" key="1">
    <source>
        <dbReference type="ARBA" id="ARBA00022737"/>
    </source>
</evidence>
<dbReference type="STRING" id="1093900.A0A507BMF7"/>
<dbReference type="InterPro" id="IPR051589">
    <property type="entry name" value="Sialate-O-sulfotransferase"/>
</dbReference>
<dbReference type="EMBL" id="SKBQ01000012">
    <property type="protein sequence ID" value="TPX17910.1"/>
    <property type="molecule type" value="Genomic_DNA"/>
</dbReference>
<dbReference type="PANTHER" id="PTHR45964">
    <property type="entry name" value="WSCD FAMILY MEMBER CG9164"/>
    <property type="match status" value="1"/>
</dbReference>
<gene>
    <name evidence="4" type="ORF">E0L32_003011</name>
</gene>
<dbReference type="Pfam" id="PF01822">
    <property type="entry name" value="WSC"/>
    <property type="match status" value="2"/>
</dbReference>
<keyword evidence="1" id="KW-0677">Repeat</keyword>
<dbReference type="SMART" id="SM00321">
    <property type="entry name" value="WSC"/>
    <property type="match status" value="2"/>
</dbReference>
<sequence>MSSTRLLTLVGLLVAASAVDATPASPLEARASSCNADNLLRRFRDTRYSDGATSFCQTFIDAYTHTTVTVTTVASAIPSVTTTPYSYPSPLLTTSYPDERLSSACSCIDLATKTKTDTTYVPAPTDTALGCWTEGIGGAKALSEKHFNTSMTVEKCASLCTGSAFYGVEYGVECYCGDAVQNGAFRTDVKACDIPCAGNLAQQCGGRSFINIYQVAGSTATLPPATPTQAVYPYAYAGCYAEPASGAKALSTVYQVADMTREMCFYDCYNGGYKFAGLEYGTECWCGNELANGTAHVDDAVCNMPCGGNPAETCGAGNTLQLYVNGVAAS</sequence>
<accession>A0A507BMF7</accession>
<feature type="signal peptide" evidence="2">
    <location>
        <begin position="1"/>
        <end position="21"/>
    </location>
</feature>
<organism evidence="4 5">
    <name type="scientific">Thyridium curvatum</name>
    <dbReference type="NCBI Taxonomy" id="1093900"/>
    <lineage>
        <taxon>Eukaryota</taxon>
        <taxon>Fungi</taxon>
        <taxon>Dikarya</taxon>
        <taxon>Ascomycota</taxon>
        <taxon>Pezizomycotina</taxon>
        <taxon>Sordariomycetes</taxon>
        <taxon>Sordariomycetidae</taxon>
        <taxon>Thyridiales</taxon>
        <taxon>Thyridiaceae</taxon>
        <taxon>Thyridium</taxon>
    </lineage>
</organism>
<evidence type="ECO:0000256" key="2">
    <source>
        <dbReference type="SAM" id="SignalP"/>
    </source>
</evidence>
<dbReference type="OrthoDB" id="5985073at2759"/>
<dbReference type="GeneID" id="41970458"/>